<dbReference type="Gene3D" id="3.90.550.10">
    <property type="entry name" value="Spore Coat Polysaccharide Biosynthesis Protein SpsA, Chain A"/>
    <property type="match status" value="2"/>
</dbReference>
<evidence type="ECO:0000256" key="5">
    <source>
        <dbReference type="SAM" id="MobiDB-lite"/>
    </source>
</evidence>
<comment type="similarity">
    <text evidence="1">Belongs to the glycosyltransferase 8 family.</text>
</comment>
<dbReference type="GO" id="GO:0016757">
    <property type="term" value="F:glycosyltransferase activity"/>
    <property type="evidence" value="ECO:0007669"/>
    <property type="project" value="UniProtKB-KW"/>
</dbReference>
<dbReference type="InterPro" id="IPR007345">
    <property type="entry name" value="Polysacch_pyruvyl_Trfase"/>
</dbReference>
<feature type="compositionally biased region" description="Low complexity" evidence="5">
    <location>
        <begin position="22"/>
        <end position="38"/>
    </location>
</feature>
<dbReference type="Pfam" id="PF01501">
    <property type="entry name" value="Glyco_transf_8"/>
    <property type="match status" value="2"/>
</dbReference>
<proteinExistence type="inferred from homology"/>
<keyword evidence="3" id="KW-0808">Transferase</keyword>
<dbReference type="InterPro" id="IPR050748">
    <property type="entry name" value="Glycosyltrans_8_dom-fam"/>
</dbReference>
<evidence type="ECO:0000313" key="8">
    <source>
        <dbReference type="Proteomes" id="UP000041254"/>
    </source>
</evidence>
<feature type="region of interest" description="Disordered" evidence="5">
    <location>
        <begin position="501"/>
        <end position="580"/>
    </location>
</feature>
<feature type="domain" description="Polysaccharide pyruvyl transferase" evidence="6">
    <location>
        <begin position="239"/>
        <end position="462"/>
    </location>
</feature>
<dbReference type="AlphaFoldDB" id="A0A0G4FRX3"/>
<dbReference type="InterPro" id="IPR029044">
    <property type="entry name" value="Nucleotide-diphossugar_trans"/>
</dbReference>
<dbReference type="PANTHER" id="PTHR13778">
    <property type="entry name" value="GLYCOSYLTRANSFERASE 8 DOMAIN-CONTAINING PROTEIN"/>
    <property type="match status" value="1"/>
</dbReference>
<keyword evidence="2" id="KW-0328">Glycosyltransferase</keyword>
<dbReference type="InterPro" id="IPR002495">
    <property type="entry name" value="Glyco_trans_8"/>
</dbReference>
<feature type="region of interest" description="Disordered" evidence="5">
    <location>
        <begin position="1089"/>
        <end position="1113"/>
    </location>
</feature>
<dbReference type="Pfam" id="PF04230">
    <property type="entry name" value="PS_pyruv_trans"/>
    <property type="match status" value="1"/>
</dbReference>
<sequence>MGLQMGGQEHRSDTSSPVYHMAHTSSPKSSASRPSTHSPLPPSRRPASIAWLKWGGLVASCAVISLFLTSQLLSFRSCGDPCDEDTEAEEAPDWWSRLGQGEWGGTWGWNPWGPRRAFPWKGYPPVEEPPPAEFAAAVSGAEGAPVTTFPTEFDEKKPWRFALWNLGATEMDDLVERQKASILAIYEQVLGPYRNGYAALVGLADHENKGDSAINYGEYLILQHFNITSVYHCSTGGLGPCDMDQMESAVRSAPKNLVILCHGGGNFGDIWRQDPELRERVVARFLDYEIVVFPQSIAFTDDRQRLAHARRMRHRRITYLVRDHASYKFLVDPDNGFQFKKAILCPDSAFMIGSKRPGWPKDIDILWVHRGDPERTDIAIPKAPEGVVMVSEDWLNYKKLSKANTVSWQKFQLNFFMDKFSHMRVDRAFSFLARAKIVVTERLHGHILSTMLDTPHVVLDNNYGKIRHYRETWTAGLRDVLVANSTDSALQSALVLLNRYQQDEKSPKGGRNSSPSDFIVKTGNQMTTKRMTVPGKGKPTPKRPRPSRQSPAGPQGDGESLRETAESHIRREEEAKAKRTAAAVEKRKADAKFREWHPLHICMAVDGDGIEQLPTVLNSIHKSNADDFAAVHVLHRDVDSAKRGMVNALIDRFEANGRRHMVLEWVRVPDHFAHFDSYKQPHDMPHLSKSQATMWRLFTPTMLPFQDRLIFLDLDVIVDGRLRPLWDLPPQQHCGIWARSSKTPKVINDWLNDTGSFPALNYTASRSFNAGVLVMDLSWLRGNHFEPFAKRYINEYGLLFFRSCGDSCVREWHPLHICMAVDGDGIEQLPTVLNSIHKSNADDFAAVHVLHRDVDSAKRGMVNALIDRFEANGRRHMVLEWVRVPDHFAHFDSYKQPHDMPHLSKSQATMWRLFTPTMLPFQDRLIFLDLDVIVDGRLRPLWDLPPQQHCGIWARSSKTPKVINDWLNDTGSFPALNYTASRSFNAGVLVMDLSWLRGNHFEPFAKRYINEYGVNDQIILNCYCDGKYGELPPQYNAFVGSSSKRDTALGSKAPIVLHFAGRRKPWNNQDGKPLEFQSKWDEYQLELRPLSDDERSQPLAPMPDGLPRHMRIG</sequence>
<evidence type="ECO:0000256" key="1">
    <source>
        <dbReference type="ARBA" id="ARBA00006351"/>
    </source>
</evidence>
<feature type="compositionally biased region" description="Polar residues" evidence="5">
    <location>
        <begin position="511"/>
        <end position="530"/>
    </location>
</feature>
<evidence type="ECO:0000256" key="2">
    <source>
        <dbReference type="ARBA" id="ARBA00022676"/>
    </source>
</evidence>
<dbReference type="GO" id="GO:0046872">
    <property type="term" value="F:metal ion binding"/>
    <property type="evidence" value="ECO:0007669"/>
    <property type="project" value="UniProtKB-KW"/>
</dbReference>
<evidence type="ECO:0000313" key="7">
    <source>
        <dbReference type="EMBL" id="CEM17423.1"/>
    </source>
</evidence>
<dbReference type="SUPFAM" id="SSF53448">
    <property type="entry name" value="Nucleotide-diphospho-sugar transferases"/>
    <property type="match status" value="2"/>
</dbReference>
<feature type="region of interest" description="Disordered" evidence="5">
    <location>
        <begin position="1"/>
        <end position="43"/>
    </location>
</feature>
<dbReference type="InParanoid" id="A0A0G4FRX3"/>
<dbReference type="EMBL" id="CDMY01000488">
    <property type="protein sequence ID" value="CEM17423.1"/>
    <property type="molecule type" value="Genomic_DNA"/>
</dbReference>
<dbReference type="OrthoDB" id="6134158at2759"/>
<organism evidence="7 8">
    <name type="scientific">Vitrella brassicaformis (strain CCMP3155)</name>
    <dbReference type="NCBI Taxonomy" id="1169540"/>
    <lineage>
        <taxon>Eukaryota</taxon>
        <taxon>Sar</taxon>
        <taxon>Alveolata</taxon>
        <taxon>Colpodellida</taxon>
        <taxon>Vitrellaceae</taxon>
        <taxon>Vitrella</taxon>
    </lineage>
</organism>
<evidence type="ECO:0000256" key="4">
    <source>
        <dbReference type="ARBA" id="ARBA00022723"/>
    </source>
</evidence>
<dbReference type="PANTHER" id="PTHR13778:SF47">
    <property type="entry name" value="LIPOPOLYSACCHARIDE 1,3-GALACTOSYLTRANSFERASE"/>
    <property type="match status" value="1"/>
</dbReference>
<keyword evidence="4" id="KW-0479">Metal-binding</keyword>
<feature type="compositionally biased region" description="Basic and acidic residues" evidence="5">
    <location>
        <begin position="559"/>
        <end position="577"/>
    </location>
</feature>
<gene>
    <name evidence="7" type="ORF">Vbra_21680</name>
</gene>
<evidence type="ECO:0000256" key="3">
    <source>
        <dbReference type="ARBA" id="ARBA00022679"/>
    </source>
</evidence>
<evidence type="ECO:0000259" key="6">
    <source>
        <dbReference type="Pfam" id="PF04230"/>
    </source>
</evidence>
<reference evidence="7 8" key="1">
    <citation type="submission" date="2014-11" db="EMBL/GenBank/DDBJ databases">
        <authorList>
            <person name="Zhu J."/>
            <person name="Qi W."/>
            <person name="Song R."/>
        </authorList>
    </citation>
    <scope>NUCLEOTIDE SEQUENCE [LARGE SCALE GENOMIC DNA]</scope>
</reference>
<keyword evidence="8" id="KW-1185">Reference proteome</keyword>
<dbReference type="Proteomes" id="UP000041254">
    <property type="component" value="Unassembled WGS sequence"/>
</dbReference>
<name>A0A0G4FRX3_VITBC</name>
<protein>
    <recommendedName>
        <fullName evidence="6">Polysaccharide pyruvyl transferase domain-containing protein</fullName>
    </recommendedName>
</protein>
<accession>A0A0G4FRX3</accession>
<dbReference type="VEuPathDB" id="CryptoDB:Vbra_21680"/>